<reference evidence="1" key="1">
    <citation type="submission" date="2010-03" db="EMBL/GenBank/DDBJ databases">
        <title>Annotation of Blastomyces dermatitidis strain ATCC 18188.</title>
        <authorList>
            <consortium name="The Broad Institute Genome Sequencing Platform"/>
            <consortium name="Broad Institute Genome Sequencing Center for Infectious Disease."/>
            <person name="Cuomo C."/>
            <person name="Klein B."/>
            <person name="Sullivan T."/>
            <person name="Heitman J."/>
            <person name="Young S."/>
            <person name="Zeng Q."/>
            <person name="Gargeya S."/>
            <person name="Alvarado L."/>
            <person name="Berlin A.M."/>
            <person name="Chapman S.B."/>
            <person name="Chen Z."/>
            <person name="Freedman E."/>
            <person name="Gellesch M."/>
            <person name="Goldberg J."/>
            <person name="Griggs A."/>
            <person name="Gujja S."/>
            <person name="Heilman E."/>
            <person name="Heiman D."/>
            <person name="Howarth C."/>
            <person name="Mehta T."/>
            <person name="Neiman D."/>
            <person name="Pearson M."/>
            <person name="Roberts A."/>
            <person name="Saif S."/>
            <person name="Shea T."/>
            <person name="Shenoy N."/>
            <person name="Sisk P."/>
            <person name="Stolte C."/>
            <person name="Sykes S."/>
            <person name="White J."/>
            <person name="Yandava C."/>
            <person name="Haas B."/>
            <person name="Nusbaum C."/>
            <person name="Birren B."/>
        </authorList>
    </citation>
    <scope>NUCLEOTIDE SEQUENCE [LARGE SCALE GENOMIC DNA]</scope>
    <source>
        <strain evidence="1">ATCC 18188</strain>
    </source>
</reference>
<proteinExistence type="predicted"/>
<dbReference type="Proteomes" id="UP000007802">
    <property type="component" value="Unassembled WGS sequence"/>
</dbReference>
<sequence length="139" mass="16151">MIIFTAAEHYICGDEQSIWERYAQNARTPASAVANHNDVRFYFGGYKLTVLLEGKDPLWKHDLRHYGRITRRAKWENRFGLLLECFRVKLPPTASLQNALRLPYTYDSTIFLKQDVPPGGKDSVLYHTAQRSNQFSRES</sequence>
<organism evidence="1">
    <name type="scientific">Ajellomyces dermatitidis (strain ATCC 18188 / CBS 674.68)</name>
    <name type="common">Blastomyces dermatitidis</name>
    <dbReference type="NCBI Taxonomy" id="653446"/>
    <lineage>
        <taxon>Eukaryota</taxon>
        <taxon>Fungi</taxon>
        <taxon>Dikarya</taxon>
        <taxon>Ascomycota</taxon>
        <taxon>Pezizomycotina</taxon>
        <taxon>Eurotiomycetes</taxon>
        <taxon>Eurotiomycetidae</taxon>
        <taxon>Onygenales</taxon>
        <taxon>Ajellomycetaceae</taxon>
        <taxon>Blastomyces</taxon>
    </lineage>
</organism>
<gene>
    <name evidence="1" type="ORF">BDDG_00663</name>
</gene>
<dbReference type="HOGENOM" id="CLU_1142342_0_0_1"/>
<dbReference type="AlphaFoldDB" id="F2T467"/>
<dbReference type="EMBL" id="GG749408">
    <property type="protein sequence ID" value="EGE77726.2"/>
    <property type="molecule type" value="Genomic_DNA"/>
</dbReference>
<accession>F2T467</accession>
<protein>
    <submittedName>
        <fullName evidence="1">Uncharacterized protein</fullName>
    </submittedName>
</protein>
<evidence type="ECO:0000313" key="1">
    <source>
        <dbReference type="EMBL" id="EGE77726.2"/>
    </source>
</evidence>
<name>F2T467_AJEDA</name>